<dbReference type="AlphaFoldDB" id="A0A0B6ZAD5"/>
<feature type="non-terminal residue" evidence="1">
    <location>
        <position position="1"/>
    </location>
</feature>
<proteinExistence type="predicted"/>
<organism evidence="1">
    <name type="scientific">Arion vulgaris</name>
    <dbReference type="NCBI Taxonomy" id="1028688"/>
    <lineage>
        <taxon>Eukaryota</taxon>
        <taxon>Metazoa</taxon>
        <taxon>Spiralia</taxon>
        <taxon>Lophotrochozoa</taxon>
        <taxon>Mollusca</taxon>
        <taxon>Gastropoda</taxon>
        <taxon>Heterobranchia</taxon>
        <taxon>Euthyneura</taxon>
        <taxon>Panpulmonata</taxon>
        <taxon>Eupulmonata</taxon>
        <taxon>Stylommatophora</taxon>
        <taxon>Helicina</taxon>
        <taxon>Arionoidea</taxon>
        <taxon>Arionidae</taxon>
        <taxon>Arion</taxon>
    </lineage>
</organism>
<name>A0A0B6ZAD5_9EUPU</name>
<sequence length="55" mass="6531">EAMRLAGKNILGYRKSQKEAWISSATWEKMEQRRELQKRLLSTKSPRLKERIVAE</sequence>
<evidence type="ECO:0000313" key="1">
    <source>
        <dbReference type="EMBL" id="CEK64700.1"/>
    </source>
</evidence>
<accession>A0A0B6ZAD5</accession>
<protein>
    <submittedName>
        <fullName evidence="1">Uncharacterized protein</fullName>
    </submittedName>
</protein>
<gene>
    <name evidence="1" type="primary">ORF52595</name>
</gene>
<dbReference type="EMBL" id="HACG01017835">
    <property type="protein sequence ID" value="CEK64700.1"/>
    <property type="molecule type" value="Transcribed_RNA"/>
</dbReference>
<reference evidence="1" key="1">
    <citation type="submission" date="2014-12" db="EMBL/GenBank/DDBJ databases">
        <title>Insight into the proteome of Arion vulgaris.</title>
        <authorList>
            <person name="Aradska J."/>
            <person name="Bulat T."/>
            <person name="Smidak R."/>
            <person name="Sarate P."/>
            <person name="Gangsoo J."/>
            <person name="Sialana F."/>
            <person name="Bilban M."/>
            <person name="Lubec G."/>
        </authorList>
    </citation>
    <scope>NUCLEOTIDE SEQUENCE</scope>
    <source>
        <tissue evidence="1">Skin</tissue>
    </source>
</reference>